<comment type="function">
    <text evidence="3">Required for maturation of urease via the functional incorporation of the urease nickel metallocenter.</text>
</comment>
<protein>
    <recommendedName>
        <fullName evidence="3">Urease accessory protein UreD</fullName>
    </recommendedName>
</protein>
<dbReference type="PANTHER" id="PTHR33643">
    <property type="entry name" value="UREASE ACCESSORY PROTEIN D"/>
    <property type="match status" value="1"/>
</dbReference>
<dbReference type="InterPro" id="IPR002669">
    <property type="entry name" value="UreD"/>
</dbReference>
<keyword evidence="3" id="KW-0963">Cytoplasm</keyword>
<name>A0ABV1BEX6_9FIRM</name>
<dbReference type="Proteomes" id="UP001473063">
    <property type="component" value="Unassembled WGS sequence"/>
</dbReference>
<evidence type="ECO:0000256" key="1">
    <source>
        <dbReference type="ARBA" id="ARBA00007177"/>
    </source>
</evidence>
<dbReference type="RefSeq" id="WP_349056730.1">
    <property type="nucleotide sequence ID" value="NZ_JBBMEJ010000009.1"/>
</dbReference>
<evidence type="ECO:0000313" key="5">
    <source>
        <dbReference type="Proteomes" id="UP001473063"/>
    </source>
</evidence>
<keyword evidence="2 3" id="KW-0143">Chaperone</keyword>
<dbReference type="HAMAP" id="MF_01384">
    <property type="entry name" value="UreD"/>
    <property type="match status" value="1"/>
</dbReference>
<dbReference type="PANTHER" id="PTHR33643:SF1">
    <property type="entry name" value="UREASE ACCESSORY PROTEIN D"/>
    <property type="match status" value="1"/>
</dbReference>
<dbReference type="Pfam" id="PF01774">
    <property type="entry name" value="UreD"/>
    <property type="match status" value="1"/>
</dbReference>
<accession>A0ABV1BEX6</accession>
<evidence type="ECO:0000256" key="2">
    <source>
        <dbReference type="ARBA" id="ARBA00023186"/>
    </source>
</evidence>
<evidence type="ECO:0000313" key="4">
    <source>
        <dbReference type="EMBL" id="MEQ2371071.1"/>
    </source>
</evidence>
<keyword evidence="5" id="KW-1185">Reference proteome</keyword>
<dbReference type="EMBL" id="JBBMEJ010000009">
    <property type="protein sequence ID" value="MEQ2371071.1"/>
    <property type="molecule type" value="Genomic_DNA"/>
</dbReference>
<comment type="subunit">
    <text evidence="3">UreD, UreF and UreG form a complex that acts as a GTP-hydrolysis-dependent molecular chaperone, activating the urease apoprotein by helping to assemble the nickel containing metallocenter of UreC. The UreE protein probably delivers the nickel.</text>
</comment>
<keyword evidence="3" id="KW-0996">Nickel insertion</keyword>
<comment type="subcellular location">
    <subcellularLocation>
        <location evidence="3">Cytoplasm</location>
    </subcellularLocation>
</comment>
<proteinExistence type="inferred from homology"/>
<reference evidence="4 5" key="1">
    <citation type="submission" date="2024-03" db="EMBL/GenBank/DDBJ databases">
        <title>Human intestinal bacterial collection.</title>
        <authorList>
            <person name="Pauvert C."/>
            <person name="Hitch T.C.A."/>
            <person name="Clavel T."/>
        </authorList>
    </citation>
    <scope>NUCLEOTIDE SEQUENCE [LARGE SCALE GENOMIC DNA]</scope>
    <source>
        <strain evidence="4 5">CLA-JM-H16</strain>
    </source>
</reference>
<sequence>MAENKFGKLSRLSLKTGLRDGKTIIEDIAFTAPYKVMNPFPKKNGGISVMPLCASAGIMEGDRQEFDFLVAEGTELEFLSQSFDKVHKMKEGEAVRHVKACVEKNAVFYYYPQPVIPYAQSAFDSTMEFALENEHSGLFLLEIISCGRKASDERFQYRRFSSRVNIRRGGKLIYRDNTRYEPERMGMEGIGMYEGYTHMANIFLSAPAKDMQEKIWEILEMEKECDGGVTELVHGDLAVRILGQRAQKLQEVAEKIKAVFENNREETRLENQSE</sequence>
<organism evidence="4 5">
    <name type="scientific">Blautia aquisgranensis</name>
    <dbReference type="NCBI Taxonomy" id="3133153"/>
    <lineage>
        <taxon>Bacteria</taxon>
        <taxon>Bacillati</taxon>
        <taxon>Bacillota</taxon>
        <taxon>Clostridia</taxon>
        <taxon>Lachnospirales</taxon>
        <taxon>Lachnospiraceae</taxon>
        <taxon>Blautia</taxon>
    </lineage>
</organism>
<evidence type="ECO:0000256" key="3">
    <source>
        <dbReference type="HAMAP-Rule" id="MF_01384"/>
    </source>
</evidence>
<comment type="similarity">
    <text evidence="1 3">Belongs to the UreD family.</text>
</comment>
<gene>
    <name evidence="3" type="primary">ureD</name>
    <name evidence="4" type="ORF">WMO28_08965</name>
</gene>
<comment type="caution">
    <text evidence="4">The sequence shown here is derived from an EMBL/GenBank/DDBJ whole genome shotgun (WGS) entry which is preliminary data.</text>
</comment>